<name>A0A654DKM5_SPHMU</name>
<sequence length="52" mass="6346">MMLYDISMWYGYFVTRFDKKTKFSLSMQILSHILRLLNSKFSLLTNLYVCRK</sequence>
<proteinExistence type="predicted"/>
<reference evidence="1 2" key="1">
    <citation type="submission" date="2019-10" db="EMBL/GenBank/DDBJ databases">
        <authorList>
            <person name="Karimi E."/>
        </authorList>
    </citation>
    <scope>NUCLEOTIDE SEQUENCE [LARGE SCALE GENOMIC DNA]</scope>
    <source>
        <strain evidence="1">Sphingobacterium sp. 8BC</strain>
    </source>
</reference>
<evidence type="ECO:0000313" key="2">
    <source>
        <dbReference type="Proteomes" id="UP000432350"/>
    </source>
</evidence>
<accession>A0A654DKM5</accession>
<protein>
    <submittedName>
        <fullName evidence="1">Uncharacterized protein</fullName>
    </submittedName>
</protein>
<dbReference type="EMBL" id="CABWMV010000025">
    <property type="protein sequence ID" value="VXD05882.1"/>
    <property type="molecule type" value="Genomic_DNA"/>
</dbReference>
<gene>
    <name evidence="1" type="ORF">SPHINGO8BC_60738</name>
</gene>
<dbReference type="AlphaFoldDB" id="A0A654DKM5"/>
<evidence type="ECO:0000313" key="1">
    <source>
        <dbReference type="EMBL" id="VXD05882.1"/>
    </source>
</evidence>
<dbReference type="Proteomes" id="UP000432350">
    <property type="component" value="Unassembled WGS sequence"/>
</dbReference>
<organism evidence="1 2">
    <name type="scientific">Sphingobacterium multivorum</name>
    <dbReference type="NCBI Taxonomy" id="28454"/>
    <lineage>
        <taxon>Bacteria</taxon>
        <taxon>Pseudomonadati</taxon>
        <taxon>Bacteroidota</taxon>
        <taxon>Sphingobacteriia</taxon>
        <taxon>Sphingobacteriales</taxon>
        <taxon>Sphingobacteriaceae</taxon>
        <taxon>Sphingobacterium</taxon>
    </lineage>
</organism>